<reference evidence="1 2" key="1">
    <citation type="submission" date="2019-01" db="EMBL/GenBank/DDBJ databases">
        <title>Draft genome sequence of Psathyrella aberdarensis IHI B618.</title>
        <authorList>
            <person name="Buettner E."/>
            <person name="Kellner H."/>
        </authorList>
    </citation>
    <scope>NUCLEOTIDE SEQUENCE [LARGE SCALE GENOMIC DNA]</scope>
    <source>
        <strain evidence="1 2">IHI B618</strain>
    </source>
</reference>
<accession>A0A4Q2DJ76</accession>
<evidence type="ECO:0000313" key="1">
    <source>
        <dbReference type="EMBL" id="RXW19953.1"/>
    </source>
</evidence>
<dbReference type="EMBL" id="SDEE01000175">
    <property type="protein sequence ID" value="RXW19953.1"/>
    <property type="molecule type" value="Genomic_DNA"/>
</dbReference>
<keyword evidence="2" id="KW-1185">Reference proteome</keyword>
<protein>
    <recommendedName>
        <fullName evidence="3">F-box domain-containing protein</fullName>
    </recommendedName>
</protein>
<comment type="caution">
    <text evidence="1">The sequence shown here is derived from an EMBL/GenBank/DDBJ whole genome shotgun (WGS) entry which is preliminary data.</text>
</comment>
<sequence length="423" mass="47860">MPSLLDMPAEIQLYIFEFAAALDGLPHSNPGRTLFYSTAVAISHVHPRIRQLVLSAPCFWCNIPVVFPEYPFPDPSDWIDDPIATFEISKDEQCAYERKIGIILDGVMTWVSRSGNRPLTLRIDAEPMIKRLCPYTTNSDPEEIDPDNNICTGLDDGVFSAADPLIEYLVGLSTRWGELSSSLPIVSTDTRFRQLLKIRAENAPCLRKLQLQIDFDQYSRKQERVEETMLDKLLKPSDKYHLNLSLRPYVKLQELPINWSAVTHLNLSAPDYHFPETDDAVQAADFSLLCIKIIGRCLNVECCEITMPLLWTEPDLLELEVRKINKHSYCLPSLKSLTIRNLSQVAVGFGRCLDLPCLENLALTGEYAHPDLAGVAKCNLIEFATRFGPQLTTATIHRIDLTQEELYDCSMKFQNVSTSFVDC</sequence>
<dbReference type="OrthoDB" id="3365698at2759"/>
<evidence type="ECO:0000313" key="2">
    <source>
        <dbReference type="Proteomes" id="UP000290288"/>
    </source>
</evidence>
<dbReference type="Proteomes" id="UP000290288">
    <property type="component" value="Unassembled WGS sequence"/>
</dbReference>
<name>A0A4Q2DJ76_9AGAR</name>
<gene>
    <name evidence="1" type="ORF">EST38_g5915</name>
</gene>
<organism evidence="1 2">
    <name type="scientific">Candolleomyces aberdarensis</name>
    <dbReference type="NCBI Taxonomy" id="2316362"/>
    <lineage>
        <taxon>Eukaryota</taxon>
        <taxon>Fungi</taxon>
        <taxon>Dikarya</taxon>
        <taxon>Basidiomycota</taxon>
        <taxon>Agaricomycotina</taxon>
        <taxon>Agaricomycetes</taxon>
        <taxon>Agaricomycetidae</taxon>
        <taxon>Agaricales</taxon>
        <taxon>Agaricineae</taxon>
        <taxon>Psathyrellaceae</taxon>
        <taxon>Candolleomyces</taxon>
    </lineage>
</organism>
<dbReference type="AlphaFoldDB" id="A0A4Q2DJ76"/>
<evidence type="ECO:0008006" key="3">
    <source>
        <dbReference type="Google" id="ProtNLM"/>
    </source>
</evidence>
<proteinExistence type="predicted"/>